<accession>A0A9P4L2U4</accession>
<keyword evidence="1" id="KW-1133">Transmembrane helix</keyword>
<proteinExistence type="predicted"/>
<evidence type="ECO:0000256" key="1">
    <source>
        <dbReference type="SAM" id="Phobius"/>
    </source>
</evidence>
<feature type="transmembrane region" description="Helical" evidence="1">
    <location>
        <begin position="26"/>
        <end position="48"/>
    </location>
</feature>
<evidence type="ECO:0000313" key="2">
    <source>
        <dbReference type="EMBL" id="KAF1839886.1"/>
    </source>
</evidence>
<feature type="non-terminal residue" evidence="2">
    <location>
        <position position="1"/>
    </location>
</feature>
<sequence length="53" mass="6018">YKEVVIINTNTGLFWYNLNFLIKNNWRASLVLAAAVILAPIAYIKVIAVKKLI</sequence>
<dbReference type="AlphaFoldDB" id="A0A9P4L2U4"/>
<dbReference type="EMBL" id="ML976622">
    <property type="protein sequence ID" value="KAF1839886.1"/>
    <property type="molecule type" value="Genomic_DNA"/>
</dbReference>
<organism evidence="2 3">
    <name type="scientific">Cucurbitaria berberidis CBS 394.84</name>
    <dbReference type="NCBI Taxonomy" id="1168544"/>
    <lineage>
        <taxon>Eukaryota</taxon>
        <taxon>Fungi</taxon>
        <taxon>Dikarya</taxon>
        <taxon>Ascomycota</taxon>
        <taxon>Pezizomycotina</taxon>
        <taxon>Dothideomycetes</taxon>
        <taxon>Pleosporomycetidae</taxon>
        <taxon>Pleosporales</taxon>
        <taxon>Pleosporineae</taxon>
        <taxon>Cucurbitariaceae</taxon>
        <taxon>Cucurbitaria</taxon>
    </lineage>
</organism>
<feature type="non-terminal residue" evidence="2">
    <location>
        <position position="53"/>
    </location>
</feature>
<comment type="caution">
    <text evidence="2">The sequence shown here is derived from an EMBL/GenBank/DDBJ whole genome shotgun (WGS) entry which is preliminary data.</text>
</comment>
<dbReference type="Proteomes" id="UP000800039">
    <property type="component" value="Unassembled WGS sequence"/>
</dbReference>
<evidence type="ECO:0000313" key="3">
    <source>
        <dbReference type="Proteomes" id="UP000800039"/>
    </source>
</evidence>
<reference evidence="2" key="1">
    <citation type="submission" date="2020-01" db="EMBL/GenBank/DDBJ databases">
        <authorList>
            <consortium name="DOE Joint Genome Institute"/>
            <person name="Haridas S."/>
            <person name="Albert R."/>
            <person name="Binder M."/>
            <person name="Bloem J."/>
            <person name="Labutti K."/>
            <person name="Salamov A."/>
            <person name="Andreopoulos B."/>
            <person name="Baker S.E."/>
            <person name="Barry K."/>
            <person name="Bills G."/>
            <person name="Bluhm B.H."/>
            <person name="Cannon C."/>
            <person name="Castanera R."/>
            <person name="Culley D.E."/>
            <person name="Daum C."/>
            <person name="Ezra D."/>
            <person name="Gonzalez J.B."/>
            <person name="Henrissat B."/>
            <person name="Kuo A."/>
            <person name="Liang C."/>
            <person name="Lipzen A."/>
            <person name="Lutzoni F."/>
            <person name="Magnuson J."/>
            <person name="Mondo S."/>
            <person name="Nolan M."/>
            <person name="Ohm R."/>
            <person name="Pangilinan J."/>
            <person name="Park H.-J."/>
            <person name="Ramirez L."/>
            <person name="Alfaro M."/>
            <person name="Sun H."/>
            <person name="Tritt A."/>
            <person name="Yoshinaga Y."/>
            <person name="Zwiers L.-H."/>
            <person name="Turgeon B.G."/>
            <person name="Goodwin S.B."/>
            <person name="Spatafora J.W."/>
            <person name="Crous P.W."/>
            <person name="Grigoriev I.V."/>
        </authorList>
    </citation>
    <scope>NUCLEOTIDE SEQUENCE</scope>
    <source>
        <strain evidence="2">CBS 394.84</strain>
    </source>
</reference>
<keyword evidence="3" id="KW-1185">Reference proteome</keyword>
<keyword evidence="1" id="KW-0472">Membrane</keyword>
<protein>
    <submittedName>
        <fullName evidence="2">Uncharacterized protein</fullName>
    </submittedName>
</protein>
<keyword evidence="1" id="KW-0812">Transmembrane</keyword>
<gene>
    <name evidence="2" type="ORF">K460DRAFT_237988</name>
</gene>
<name>A0A9P4L2U4_9PLEO</name>